<feature type="region of interest" description="Disordered" evidence="12">
    <location>
        <begin position="26"/>
        <end position="96"/>
    </location>
</feature>
<dbReference type="PROSITE" id="PS00108">
    <property type="entry name" value="PROTEIN_KINASE_ST"/>
    <property type="match status" value="1"/>
</dbReference>
<dbReference type="InterPro" id="IPR051138">
    <property type="entry name" value="PIM_Ser/Thr_kinase"/>
</dbReference>
<comment type="similarity">
    <text evidence="1">Belongs to the protein kinase superfamily. CAMK Ser/Thr protein kinase family. PIM subfamily.</text>
</comment>
<proteinExistence type="inferred from homology"/>
<keyword evidence="15" id="KW-1185">Reference proteome</keyword>
<dbReference type="EC" id="2.7.11.1" evidence="2"/>
<evidence type="ECO:0000256" key="7">
    <source>
        <dbReference type="ARBA" id="ARBA00022840"/>
    </source>
</evidence>
<evidence type="ECO:0000256" key="10">
    <source>
        <dbReference type="PROSITE-ProRule" id="PRU10141"/>
    </source>
</evidence>
<dbReference type="FunFam" id="3.30.200.20:FF:000458">
    <property type="entry name" value="Pim proto-oncogene, serine/threonine kinase,-related 196"/>
    <property type="match status" value="1"/>
</dbReference>
<accession>A0AA88PJQ8</accession>
<keyword evidence="3 11" id="KW-0723">Serine/threonine-protein kinase</keyword>
<evidence type="ECO:0000313" key="14">
    <source>
        <dbReference type="EMBL" id="KAK2892445.1"/>
    </source>
</evidence>
<dbReference type="EMBL" id="JAUYZG010000012">
    <property type="protein sequence ID" value="KAK2892445.1"/>
    <property type="molecule type" value="Genomic_DNA"/>
</dbReference>
<dbReference type="InterPro" id="IPR008271">
    <property type="entry name" value="Ser/Thr_kinase_AS"/>
</dbReference>
<evidence type="ECO:0000256" key="12">
    <source>
        <dbReference type="SAM" id="MobiDB-lite"/>
    </source>
</evidence>
<reference evidence="14" key="1">
    <citation type="submission" date="2023-08" db="EMBL/GenBank/DDBJ databases">
        <title>Chromosome-level Genome Assembly of mud carp (Cirrhinus molitorella).</title>
        <authorList>
            <person name="Liu H."/>
        </authorList>
    </citation>
    <scope>NUCLEOTIDE SEQUENCE</scope>
    <source>
        <strain evidence="14">Prfri</strain>
        <tissue evidence="14">Muscle</tissue>
    </source>
</reference>
<evidence type="ECO:0000256" key="4">
    <source>
        <dbReference type="ARBA" id="ARBA00022679"/>
    </source>
</evidence>
<comment type="catalytic activity">
    <reaction evidence="9">
        <text>L-seryl-[protein] + ATP = O-phospho-L-seryl-[protein] + ADP + H(+)</text>
        <dbReference type="Rhea" id="RHEA:17989"/>
        <dbReference type="Rhea" id="RHEA-COMP:9863"/>
        <dbReference type="Rhea" id="RHEA-COMP:11604"/>
        <dbReference type="ChEBI" id="CHEBI:15378"/>
        <dbReference type="ChEBI" id="CHEBI:29999"/>
        <dbReference type="ChEBI" id="CHEBI:30616"/>
        <dbReference type="ChEBI" id="CHEBI:83421"/>
        <dbReference type="ChEBI" id="CHEBI:456216"/>
        <dbReference type="EC" id="2.7.11.1"/>
    </reaction>
</comment>
<comment type="caution">
    <text evidence="14">The sequence shown here is derived from an EMBL/GenBank/DDBJ whole genome shotgun (WGS) entry which is preliminary data.</text>
</comment>
<evidence type="ECO:0000256" key="2">
    <source>
        <dbReference type="ARBA" id="ARBA00012513"/>
    </source>
</evidence>
<protein>
    <recommendedName>
        <fullName evidence="2">non-specific serine/threonine protein kinase</fullName>
        <ecNumber evidence="2">2.7.11.1</ecNumber>
    </recommendedName>
</protein>
<organism evidence="14 15">
    <name type="scientific">Cirrhinus molitorella</name>
    <name type="common">mud carp</name>
    <dbReference type="NCBI Taxonomy" id="172907"/>
    <lineage>
        <taxon>Eukaryota</taxon>
        <taxon>Metazoa</taxon>
        <taxon>Chordata</taxon>
        <taxon>Craniata</taxon>
        <taxon>Vertebrata</taxon>
        <taxon>Euteleostomi</taxon>
        <taxon>Actinopterygii</taxon>
        <taxon>Neopterygii</taxon>
        <taxon>Teleostei</taxon>
        <taxon>Ostariophysi</taxon>
        <taxon>Cypriniformes</taxon>
        <taxon>Cyprinidae</taxon>
        <taxon>Labeoninae</taxon>
        <taxon>Labeonini</taxon>
        <taxon>Cirrhinus</taxon>
    </lineage>
</organism>
<dbReference type="AlphaFoldDB" id="A0AA88PJQ8"/>
<dbReference type="GO" id="GO:0004674">
    <property type="term" value="F:protein serine/threonine kinase activity"/>
    <property type="evidence" value="ECO:0007669"/>
    <property type="project" value="UniProtKB-KW"/>
</dbReference>
<feature type="binding site" evidence="10">
    <location>
        <position position="205"/>
    </location>
    <ligand>
        <name>ATP</name>
        <dbReference type="ChEBI" id="CHEBI:30616"/>
    </ligand>
</feature>
<feature type="compositionally biased region" description="Low complexity" evidence="12">
    <location>
        <begin position="37"/>
        <end position="53"/>
    </location>
</feature>
<dbReference type="Pfam" id="PF00069">
    <property type="entry name" value="Pkinase"/>
    <property type="match status" value="1"/>
</dbReference>
<dbReference type="GO" id="GO:0005737">
    <property type="term" value="C:cytoplasm"/>
    <property type="evidence" value="ECO:0007669"/>
    <property type="project" value="TreeGrafter"/>
</dbReference>
<dbReference type="InterPro" id="IPR000719">
    <property type="entry name" value="Prot_kinase_dom"/>
</dbReference>
<dbReference type="PANTHER" id="PTHR22984">
    <property type="entry name" value="SERINE/THREONINE-PROTEIN KINASE PIM"/>
    <property type="match status" value="1"/>
</dbReference>
<dbReference type="PROSITE" id="PS00107">
    <property type="entry name" value="PROTEIN_KINASE_ATP"/>
    <property type="match status" value="1"/>
</dbReference>
<evidence type="ECO:0000256" key="5">
    <source>
        <dbReference type="ARBA" id="ARBA00022741"/>
    </source>
</evidence>
<dbReference type="InterPro" id="IPR011009">
    <property type="entry name" value="Kinase-like_dom_sf"/>
</dbReference>
<evidence type="ECO:0000313" key="15">
    <source>
        <dbReference type="Proteomes" id="UP001187343"/>
    </source>
</evidence>
<evidence type="ECO:0000256" key="8">
    <source>
        <dbReference type="ARBA" id="ARBA00047899"/>
    </source>
</evidence>
<dbReference type="SUPFAM" id="SSF56112">
    <property type="entry name" value="Protein kinase-like (PK-like)"/>
    <property type="match status" value="1"/>
</dbReference>
<keyword evidence="5 10" id="KW-0547">Nucleotide-binding</keyword>
<dbReference type="GO" id="GO:0043066">
    <property type="term" value="P:negative regulation of apoptotic process"/>
    <property type="evidence" value="ECO:0007669"/>
    <property type="project" value="TreeGrafter"/>
</dbReference>
<keyword evidence="6" id="KW-0418">Kinase</keyword>
<feature type="domain" description="Protein kinase" evidence="13">
    <location>
        <begin position="176"/>
        <end position="426"/>
    </location>
</feature>
<evidence type="ECO:0000256" key="3">
    <source>
        <dbReference type="ARBA" id="ARBA00022527"/>
    </source>
</evidence>
<comment type="catalytic activity">
    <reaction evidence="8">
        <text>L-threonyl-[protein] + ATP = O-phospho-L-threonyl-[protein] + ADP + H(+)</text>
        <dbReference type="Rhea" id="RHEA:46608"/>
        <dbReference type="Rhea" id="RHEA-COMP:11060"/>
        <dbReference type="Rhea" id="RHEA-COMP:11605"/>
        <dbReference type="ChEBI" id="CHEBI:15378"/>
        <dbReference type="ChEBI" id="CHEBI:30013"/>
        <dbReference type="ChEBI" id="CHEBI:30616"/>
        <dbReference type="ChEBI" id="CHEBI:61977"/>
        <dbReference type="ChEBI" id="CHEBI:456216"/>
        <dbReference type="EC" id="2.7.11.1"/>
    </reaction>
</comment>
<keyword evidence="7 10" id="KW-0067">ATP-binding</keyword>
<evidence type="ECO:0000259" key="13">
    <source>
        <dbReference type="PROSITE" id="PS50011"/>
    </source>
</evidence>
<sequence length="428" mass="47501">MENNSEEHSSGKKSISAFFQKKWLSVKSRRRGNKVAPIQPTPDSSDPQPGPSGLTPADLQDQCDPQPGPSSVKQAIFDANSGDPESAEGKQVKKKKKNAITSFFRKTWRTVKHATKKCKKVASLPPQTDTDSADLQPGPSVSESAALQDPTDGQLDPSIRTVSNPGPSILPFSELYEVGEELGRGYFGRVCEGIRKSDGQQVAIKFASKFKKWERYITVPGVSKPLFAEVALNLLLNRAPLCPNIVHMLDWFEEEDCFILVLEYSQPSEDLFKLVFREAPSESQVRGLMYQAALGAKHCLDRGVFHRDIKLDNYVINTATKEVKLIDFGCGEVVQSGGCKGTFMGYACPPEYFLDVGYEAEPTTVWSLGIMMYRTVCGRQALPDEDGRLSFDSTVSTEFQDLITRCLAPDPPERATMEEILCHDWFQP</sequence>
<evidence type="ECO:0000256" key="11">
    <source>
        <dbReference type="RuleBase" id="RU000304"/>
    </source>
</evidence>
<keyword evidence="4" id="KW-0808">Transferase</keyword>
<dbReference type="PANTHER" id="PTHR22984:SF11">
    <property type="entry name" value="AURORA KINASE-RELATED"/>
    <property type="match status" value="1"/>
</dbReference>
<dbReference type="GO" id="GO:0005524">
    <property type="term" value="F:ATP binding"/>
    <property type="evidence" value="ECO:0007669"/>
    <property type="project" value="UniProtKB-UniRule"/>
</dbReference>
<dbReference type="PROSITE" id="PS50011">
    <property type="entry name" value="PROTEIN_KINASE_DOM"/>
    <property type="match status" value="1"/>
</dbReference>
<dbReference type="GO" id="GO:0007346">
    <property type="term" value="P:regulation of mitotic cell cycle"/>
    <property type="evidence" value="ECO:0007669"/>
    <property type="project" value="TreeGrafter"/>
</dbReference>
<dbReference type="InterPro" id="IPR017441">
    <property type="entry name" value="Protein_kinase_ATP_BS"/>
</dbReference>
<evidence type="ECO:0000256" key="9">
    <source>
        <dbReference type="ARBA" id="ARBA00048679"/>
    </source>
</evidence>
<evidence type="ECO:0000256" key="6">
    <source>
        <dbReference type="ARBA" id="ARBA00022777"/>
    </source>
</evidence>
<dbReference type="Gene3D" id="1.10.510.10">
    <property type="entry name" value="Transferase(Phosphotransferase) domain 1"/>
    <property type="match status" value="1"/>
</dbReference>
<dbReference type="SMART" id="SM00220">
    <property type="entry name" value="S_TKc"/>
    <property type="match status" value="1"/>
</dbReference>
<evidence type="ECO:0000256" key="1">
    <source>
        <dbReference type="ARBA" id="ARBA00005505"/>
    </source>
</evidence>
<dbReference type="Proteomes" id="UP001187343">
    <property type="component" value="Unassembled WGS sequence"/>
</dbReference>
<gene>
    <name evidence="14" type="ORF">Q8A67_012433</name>
</gene>
<feature type="region of interest" description="Disordered" evidence="12">
    <location>
        <begin position="115"/>
        <end position="162"/>
    </location>
</feature>
<dbReference type="Gene3D" id="3.30.200.20">
    <property type="entry name" value="Phosphorylase Kinase, domain 1"/>
    <property type="match status" value="1"/>
</dbReference>
<name>A0AA88PJQ8_9TELE</name>